<feature type="domain" description="DNA methylase adenine-specific" evidence="5">
    <location>
        <begin position="328"/>
        <end position="441"/>
    </location>
</feature>
<dbReference type="InterPro" id="IPR041635">
    <property type="entry name" value="Type_ISP_LLaBIII_C"/>
</dbReference>
<comment type="catalytic activity">
    <reaction evidence="4">
        <text>a 2'-deoxyadenosine in DNA + S-adenosyl-L-methionine = an N(6)-methyl-2'-deoxyadenosine in DNA + S-adenosyl-L-homocysteine + H(+)</text>
        <dbReference type="Rhea" id="RHEA:15197"/>
        <dbReference type="Rhea" id="RHEA-COMP:12418"/>
        <dbReference type="Rhea" id="RHEA-COMP:12419"/>
        <dbReference type="ChEBI" id="CHEBI:15378"/>
        <dbReference type="ChEBI" id="CHEBI:57856"/>
        <dbReference type="ChEBI" id="CHEBI:59789"/>
        <dbReference type="ChEBI" id="CHEBI:90615"/>
        <dbReference type="ChEBI" id="CHEBI:90616"/>
        <dbReference type="EC" id="2.1.1.72"/>
    </reaction>
</comment>
<gene>
    <name evidence="7" type="ORF">VB774_06295</name>
</gene>
<dbReference type="PRINTS" id="PR00507">
    <property type="entry name" value="N12N6MTFRASE"/>
</dbReference>
<proteinExistence type="predicted"/>
<evidence type="ECO:0000256" key="4">
    <source>
        <dbReference type="ARBA" id="ARBA00047942"/>
    </source>
</evidence>
<dbReference type="Proteomes" id="UP001301388">
    <property type="component" value="Unassembled WGS sequence"/>
</dbReference>
<evidence type="ECO:0000256" key="2">
    <source>
        <dbReference type="ARBA" id="ARBA00022603"/>
    </source>
</evidence>
<dbReference type="PANTHER" id="PTHR33841:SF1">
    <property type="entry name" value="DNA METHYLTRANSFERASE A"/>
    <property type="match status" value="1"/>
</dbReference>
<keyword evidence="8" id="KW-1185">Reference proteome</keyword>
<evidence type="ECO:0000313" key="8">
    <source>
        <dbReference type="Proteomes" id="UP001301388"/>
    </source>
</evidence>
<evidence type="ECO:0000256" key="1">
    <source>
        <dbReference type="ARBA" id="ARBA00011900"/>
    </source>
</evidence>
<protein>
    <recommendedName>
        <fullName evidence="1">site-specific DNA-methyltransferase (adenine-specific)</fullName>
        <ecNumber evidence="1">2.1.1.72</ecNumber>
    </recommendedName>
</protein>
<dbReference type="InterPro" id="IPR029063">
    <property type="entry name" value="SAM-dependent_MTases_sf"/>
</dbReference>
<evidence type="ECO:0000259" key="5">
    <source>
        <dbReference type="Pfam" id="PF02384"/>
    </source>
</evidence>
<dbReference type="InterPro" id="IPR003356">
    <property type="entry name" value="DNA_methylase_A-5"/>
</dbReference>
<dbReference type="SUPFAM" id="SSF53335">
    <property type="entry name" value="S-adenosyl-L-methionine-dependent methyltransferases"/>
    <property type="match status" value="1"/>
</dbReference>
<dbReference type="InterPro" id="IPR050953">
    <property type="entry name" value="N4_N6_ade-DNA_methylase"/>
</dbReference>
<sequence length="1158" mass="131757">MSPFQTYICELRDIRATGSGVKETSYYNALANLLNTIGATLQPKVRCVMQLKNQGAGMPDGGLFTARQFQKRSGETPTEPQNPERGVIEIKGTGDDAWIVANTLQVSKYWDKYRQVLVTNYRDFVLIGQNINGQPIKLETYRLAVSEKEFWLKVQNPQAFALEQEEQITEYLKRVMLQQAAISSPQDLAWFLASYAKDARARIEKSDLPALEAIQTGLEEALGITFKEEQGDRFFKSTLIQTLFYGLFSAWVLWHKQGARRGYFDWQTAAWSLHVPMVKALFEKVATPTNLGRLDLVEVLDWTGEALNRVDRATFFAQFDEGQAVQYFYEPFLEAFDPQLRKDMGVWYTPPEIVQYMVARVDTVLREELGIADGLADENVYILDPCCGTGAFLVEVLKRINQTLCENGEDALSGSTLKEIAKNRVFGFEILTAPFVVAHLQLGLLLQNLGVPLQDETERVGVYLTNALTGWEPPDEEAKRRVQQLSLNFPELQEERDAADSVKRGKPILVVLGNPPYNAYAGISPKQEEGLVDAYKEGLISEWGIKKFNLDDLYVRFFRVAENCINKAAINRGVVCFISNFSYLGDPSYVVMRQSFLKSFDEFWFDSLNGDSRETGKLTPEGKPDPSVFSSEYNREGIRTGTAIALMVQTGLQKDKTTVRFRQLWGVNKRQDLLASLQSQNFNSQYNISKPIPETRFSLRPSNISDHYLEWVKLTDLCAVAPSNGLMEKRGGALIDIDHNALEKRMRAYFDADISWEDYKKMGYGLVKPQARFDPKLARRKALLAEIFDERRLLRYVIRPFEVRWCYYSETRPIWNESRPFLWKQCWKGNRFFITRFKAAKDNEGTPFYFTPCLSDDHLLTPDAVAIPLQLMNGARIRPKEQLSLLEVLGEKPEVDRPFANLSTAAREYLNHLDLPNPDEDQETAVLIWMHALAIGYSPAYLQQNHDGIHQDFPRVPLPNSRDLLIASANLGKEIAMLLDTETKVTGVTTGTIRPELRGIAVISKVGGGKLNPDQELALTAGWGHAGKEGVTMPGKGKIQERAYSTDELQTLDSSMQMLMGKTTRDIYLNEVAYWKNIPERVWDYTIGGYQVIKKWLSYREENLLGRSLTTEEVREVSNMTRRIAAILLLESQLDANYEAVKQATYRNYRSNEPQEKI</sequence>
<dbReference type="PANTHER" id="PTHR33841">
    <property type="entry name" value="DNA METHYLTRANSFERASE YEEA-RELATED"/>
    <property type="match status" value="1"/>
</dbReference>
<evidence type="ECO:0000256" key="3">
    <source>
        <dbReference type="ARBA" id="ARBA00022679"/>
    </source>
</evidence>
<keyword evidence="3" id="KW-0808">Transferase</keyword>
<keyword evidence="2" id="KW-0489">Methyltransferase</keyword>
<dbReference type="EMBL" id="JAYGIE010000020">
    <property type="protein sequence ID" value="MEA5477227.1"/>
    <property type="molecule type" value="Genomic_DNA"/>
</dbReference>
<dbReference type="RefSeq" id="WP_323260662.1">
    <property type="nucleotide sequence ID" value="NZ_JAYGIE010000020.1"/>
</dbReference>
<accession>A0ABU5TG37</accession>
<dbReference type="Pfam" id="PF02384">
    <property type="entry name" value="N6_Mtase"/>
    <property type="match status" value="1"/>
</dbReference>
<evidence type="ECO:0000313" key="7">
    <source>
        <dbReference type="EMBL" id="MEA5477227.1"/>
    </source>
</evidence>
<reference evidence="7 8" key="1">
    <citation type="submission" date="2023-12" db="EMBL/GenBank/DDBJ databases">
        <title>Baltic Sea Cyanobacteria.</title>
        <authorList>
            <person name="Delbaje E."/>
            <person name="Fewer D.P."/>
            <person name="Shishido T.K."/>
        </authorList>
    </citation>
    <scope>NUCLEOTIDE SEQUENCE [LARGE SCALE GENOMIC DNA]</scope>
    <source>
        <strain evidence="7 8">UHCC 0370</strain>
    </source>
</reference>
<name>A0ABU5TG37_9CYAN</name>
<dbReference type="Pfam" id="PF18135">
    <property type="entry name" value="Type_ISP_C"/>
    <property type="match status" value="1"/>
</dbReference>
<comment type="caution">
    <text evidence="7">The sequence shown here is derived from an EMBL/GenBank/DDBJ whole genome shotgun (WGS) entry which is preliminary data.</text>
</comment>
<dbReference type="EC" id="2.1.1.72" evidence="1"/>
<feature type="domain" description="Type ISP restriction-modification enzyme LLaBIII C-terminal specificity" evidence="6">
    <location>
        <begin position="723"/>
        <end position="1124"/>
    </location>
</feature>
<evidence type="ECO:0000259" key="6">
    <source>
        <dbReference type="Pfam" id="PF18135"/>
    </source>
</evidence>
<dbReference type="Gene3D" id="3.40.50.150">
    <property type="entry name" value="Vaccinia Virus protein VP39"/>
    <property type="match status" value="1"/>
</dbReference>
<organism evidence="7 8">
    <name type="scientific">Pseudanabaena galeata UHCC 0370</name>
    <dbReference type="NCBI Taxonomy" id="3110310"/>
    <lineage>
        <taxon>Bacteria</taxon>
        <taxon>Bacillati</taxon>
        <taxon>Cyanobacteriota</taxon>
        <taxon>Cyanophyceae</taxon>
        <taxon>Pseudanabaenales</taxon>
        <taxon>Pseudanabaenaceae</taxon>
        <taxon>Pseudanabaena</taxon>
    </lineage>
</organism>